<dbReference type="SUPFAM" id="SSF51984">
    <property type="entry name" value="MurCD N-terminal domain"/>
    <property type="match status" value="1"/>
</dbReference>
<keyword evidence="6" id="KW-0067">ATP-binding</keyword>
<sequence length="647" mass="68578">MAPLADSADTAALAPLVSAALARARSPVREAPARWLLVDVAAQRLWLLAGTGALASWPVSTAANGVGGESGSFRTPPGWHRVHRRIGEHAAHGTVFVSREPTGEVWHDETRDDDLILTRILTLEGLEDGINRGPGCDSLERYVYVHGTNHEDALGTPVSHGCVRMANADVVELFDRVSEGDPLVIVAPGPGAMPNPRSDARFHYAGVGGSGMSALAQFQAMRGGRASGSDRGFDRGERPEARAQLERLGVTLFAQDGRGAEGDCAAVVVSTAVEEQVPDFAVAKRRGLPLVHRSEMLAHWVAETRSVAVSGTSGKSTVVAMTFEALRGAGEDPSVITGGELSALQAEGLWGNAWSGAGPLVVEADESDGSLVRYQPAIGMALNLSRDHKTESEVAAMFATLRGRTRERFVCGEDHSLGALRDGALVFGFGDRADVRGRDVEPGTHGSAFTVDGVRFTLPVPGAHNVENALAAIAACRALGVDAARIVAPLAAFRGVARRFQSLGSARGVEVVDDFAHNPAKIRAALATARLRGARVLAVYQPHGYGPTRFLREDFVETFATELREQDRVWMLEVFYAGGTALRDFSSADLVRDMTERGAKAEFAPSREGLAARLAAEAREGDLVLVMGARDPSLTAFAKDVLAALRG</sequence>
<dbReference type="GO" id="GO:0071555">
    <property type="term" value="P:cell wall organization"/>
    <property type="evidence" value="ECO:0007669"/>
    <property type="project" value="UniProtKB-UniRule"/>
</dbReference>
<dbReference type="Gene3D" id="3.40.50.720">
    <property type="entry name" value="NAD(P)-binding Rossmann-like Domain"/>
    <property type="match status" value="1"/>
</dbReference>
<evidence type="ECO:0000256" key="11">
    <source>
        <dbReference type="PROSITE-ProRule" id="PRU01373"/>
    </source>
</evidence>
<evidence type="ECO:0000313" key="13">
    <source>
        <dbReference type="EMBL" id="MBI5169698.1"/>
    </source>
</evidence>
<organism evidence="13 14">
    <name type="scientific">Eiseniibacteriota bacterium</name>
    <dbReference type="NCBI Taxonomy" id="2212470"/>
    <lineage>
        <taxon>Bacteria</taxon>
        <taxon>Candidatus Eiseniibacteriota</taxon>
    </lineage>
</organism>
<evidence type="ECO:0000256" key="7">
    <source>
        <dbReference type="ARBA" id="ARBA00022960"/>
    </source>
</evidence>
<dbReference type="GO" id="GO:0009252">
    <property type="term" value="P:peptidoglycan biosynthetic process"/>
    <property type="evidence" value="ECO:0007669"/>
    <property type="project" value="UniProtKB-KW"/>
</dbReference>
<dbReference type="InterPro" id="IPR000713">
    <property type="entry name" value="Mur_ligase_N"/>
</dbReference>
<evidence type="ECO:0000256" key="1">
    <source>
        <dbReference type="ARBA" id="ARBA00004752"/>
    </source>
</evidence>
<keyword evidence="7 11" id="KW-0133">Cell shape</keyword>
<keyword evidence="8 11" id="KW-0573">Peptidoglycan synthesis</keyword>
<dbReference type="InterPro" id="IPR036615">
    <property type="entry name" value="Mur_ligase_C_dom_sf"/>
</dbReference>
<dbReference type="Gene3D" id="2.40.440.10">
    <property type="entry name" value="L,D-transpeptidase catalytic domain-like"/>
    <property type="match status" value="1"/>
</dbReference>
<keyword evidence="2" id="KW-0436">Ligase</keyword>
<dbReference type="InterPro" id="IPR013221">
    <property type="entry name" value="Mur_ligase_cen"/>
</dbReference>
<dbReference type="PANTHER" id="PTHR43445:SF3">
    <property type="entry name" value="UDP-N-ACETYLMURAMATE--L-ALANINE LIGASE"/>
    <property type="match status" value="1"/>
</dbReference>
<accession>A0A933SDD7</accession>
<dbReference type="Gene3D" id="3.90.190.20">
    <property type="entry name" value="Mur ligase, C-terminal domain"/>
    <property type="match status" value="1"/>
</dbReference>
<proteinExistence type="predicted"/>
<dbReference type="InterPro" id="IPR005490">
    <property type="entry name" value="LD_TPept_cat_dom"/>
</dbReference>
<feature type="active site" description="Nucleophile" evidence="11">
    <location>
        <position position="162"/>
    </location>
</feature>
<dbReference type="Proteomes" id="UP000696931">
    <property type="component" value="Unassembled WGS sequence"/>
</dbReference>
<dbReference type="SUPFAM" id="SSF53623">
    <property type="entry name" value="MurD-like peptide ligases, catalytic domain"/>
    <property type="match status" value="1"/>
</dbReference>
<keyword evidence="3" id="KW-0132">Cell division</keyword>
<keyword evidence="10 11" id="KW-0961">Cell wall biogenesis/degradation</keyword>
<keyword evidence="9" id="KW-0131">Cell cycle</keyword>
<comment type="pathway">
    <text evidence="1 11">Cell wall biogenesis; peptidoglycan biosynthesis.</text>
</comment>
<evidence type="ECO:0000256" key="4">
    <source>
        <dbReference type="ARBA" id="ARBA00022679"/>
    </source>
</evidence>
<evidence type="ECO:0000256" key="5">
    <source>
        <dbReference type="ARBA" id="ARBA00022741"/>
    </source>
</evidence>
<evidence type="ECO:0000256" key="10">
    <source>
        <dbReference type="ARBA" id="ARBA00023316"/>
    </source>
</evidence>
<evidence type="ECO:0000256" key="2">
    <source>
        <dbReference type="ARBA" id="ARBA00022598"/>
    </source>
</evidence>
<evidence type="ECO:0000256" key="8">
    <source>
        <dbReference type="ARBA" id="ARBA00022984"/>
    </source>
</evidence>
<evidence type="ECO:0000259" key="12">
    <source>
        <dbReference type="PROSITE" id="PS52029"/>
    </source>
</evidence>
<keyword evidence="4" id="KW-0808">Transferase</keyword>
<feature type="active site" description="Proton donor/acceptor" evidence="11">
    <location>
        <position position="146"/>
    </location>
</feature>
<dbReference type="InterPro" id="IPR004101">
    <property type="entry name" value="Mur_ligase_C"/>
</dbReference>
<evidence type="ECO:0000256" key="9">
    <source>
        <dbReference type="ARBA" id="ARBA00023306"/>
    </source>
</evidence>
<dbReference type="GO" id="GO:0016740">
    <property type="term" value="F:transferase activity"/>
    <property type="evidence" value="ECO:0007669"/>
    <property type="project" value="UniProtKB-KW"/>
</dbReference>
<dbReference type="Pfam" id="PF03734">
    <property type="entry name" value="YkuD"/>
    <property type="match status" value="1"/>
</dbReference>
<dbReference type="PANTHER" id="PTHR43445">
    <property type="entry name" value="UDP-N-ACETYLMURAMATE--L-ALANINE LIGASE-RELATED"/>
    <property type="match status" value="1"/>
</dbReference>
<dbReference type="AlphaFoldDB" id="A0A933SDD7"/>
<dbReference type="SUPFAM" id="SSF53244">
    <property type="entry name" value="MurD-like peptide ligases, peptide-binding domain"/>
    <property type="match status" value="1"/>
</dbReference>
<dbReference type="GO" id="GO:0005524">
    <property type="term" value="F:ATP binding"/>
    <property type="evidence" value="ECO:0007669"/>
    <property type="project" value="UniProtKB-KW"/>
</dbReference>
<dbReference type="InterPro" id="IPR050061">
    <property type="entry name" value="MurCDEF_pg_biosynth"/>
</dbReference>
<dbReference type="GO" id="GO:0008360">
    <property type="term" value="P:regulation of cell shape"/>
    <property type="evidence" value="ECO:0007669"/>
    <property type="project" value="UniProtKB-UniRule"/>
</dbReference>
<evidence type="ECO:0000256" key="3">
    <source>
        <dbReference type="ARBA" id="ARBA00022618"/>
    </source>
</evidence>
<evidence type="ECO:0000313" key="14">
    <source>
        <dbReference type="Proteomes" id="UP000696931"/>
    </source>
</evidence>
<dbReference type="Pfam" id="PF08245">
    <property type="entry name" value="Mur_ligase_M"/>
    <property type="match status" value="1"/>
</dbReference>
<keyword evidence="5" id="KW-0547">Nucleotide-binding</keyword>
<comment type="caution">
    <text evidence="13">The sequence shown here is derived from an EMBL/GenBank/DDBJ whole genome shotgun (WGS) entry which is preliminary data.</text>
</comment>
<name>A0A933SDD7_UNCEI</name>
<feature type="domain" description="L,D-TPase catalytic" evidence="12">
    <location>
        <begin position="34"/>
        <end position="186"/>
    </location>
</feature>
<dbReference type="GO" id="GO:0016881">
    <property type="term" value="F:acid-amino acid ligase activity"/>
    <property type="evidence" value="ECO:0007669"/>
    <property type="project" value="InterPro"/>
</dbReference>
<dbReference type="Pfam" id="PF02875">
    <property type="entry name" value="Mur_ligase_C"/>
    <property type="match status" value="1"/>
</dbReference>
<dbReference type="EMBL" id="JACRIW010000064">
    <property type="protein sequence ID" value="MBI5169698.1"/>
    <property type="molecule type" value="Genomic_DNA"/>
</dbReference>
<dbReference type="PROSITE" id="PS52029">
    <property type="entry name" value="LD_TPASE"/>
    <property type="match status" value="1"/>
</dbReference>
<dbReference type="Gene3D" id="3.40.1190.10">
    <property type="entry name" value="Mur-like, catalytic domain"/>
    <property type="match status" value="1"/>
</dbReference>
<dbReference type="InterPro" id="IPR038063">
    <property type="entry name" value="Transpep_catalytic_dom"/>
</dbReference>
<protein>
    <submittedName>
        <fullName evidence="13">L,D-transpeptidase family protein</fullName>
    </submittedName>
</protein>
<reference evidence="13" key="1">
    <citation type="submission" date="2020-07" db="EMBL/GenBank/DDBJ databases">
        <title>Huge and variable diversity of episymbiotic CPR bacteria and DPANN archaea in groundwater ecosystems.</title>
        <authorList>
            <person name="He C.Y."/>
            <person name="Keren R."/>
            <person name="Whittaker M."/>
            <person name="Farag I.F."/>
            <person name="Doudna J."/>
            <person name="Cate J.H.D."/>
            <person name="Banfield J.F."/>
        </authorList>
    </citation>
    <scope>NUCLEOTIDE SEQUENCE</scope>
    <source>
        <strain evidence="13">NC_groundwater_1813_Pr3_B-0.1um_71_17</strain>
    </source>
</reference>
<dbReference type="GO" id="GO:0051301">
    <property type="term" value="P:cell division"/>
    <property type="evidence" value="ECO:0007669"/>
    <property type="project" value="UniProtKB-KW"/>
</dbReference>
<dbReference type="Pfam" id="PF01225">
    <property type="entry name" value="Mur_ligase"/>
    <property type="match status" value="1"/>
</dbReference>
<dbReference type="CDD" id="cd16913">
    <property type="entry name" value="YkuD_like"/>
    <property type="match status" value="1"/>
</dbReference>
<dbReference type="InterPro" id="IPR036565">
    <property type="entry name" value="Mur-like_cat_sf"/>
</dbReference>
<dbReference type="SUPFAM" id="SSF141523">
    <property type="entry name" value="L,D-transpeptidase catalytic domain-like"/>
    <property type="match status" value="1"/>
</dbReference>
<gene>
    <name evidence="13" type="ORF">HZA61_09435</name>
</gene>
<evidence type="ECO:0000256" key="6">
    <source>
        <dbReference type="ARBA" id="ARBA00022840"/>
    </source>
</evidence>